<dbReference type="Pfam" id="PF22090">
    <property type="entry name" value="Gins51_C"/>
    <property type="match status" value="1"/>
</dbReference>
<evidence type="ECO:0000313" key="4">
    <source>
        <dbReference type="Proteomes" id="UP000321408"/>
    </source>
</evidence>
<name>A0A5B9DGX8_9ARCH</name>
<feature type="domain" description="Gins51 C-terminal" evidence="2">
    <location>
        <begin position="190"/>
        <end position="237"/>
    </location>
</feature>
<gene>
    <name evidence="3" type="ORF">DSAG12_03821</name>
</gene>
<evidence type="ECO:0000256" key="1">
    <source>
        <dbReference type="SAM" id="Coils"/>
    </source>
</evidence>
<dbReference type="Gene3D" id="3.40.5.50">
    <property type="match status" value="1"/>
</dbReference>
<dbReference type="KEGG" id="psyt:DSAG12_03821"/>
<dbReference type="GeneID" id="41331789"/>
<keyword evidence="4" id="KW-1185">Reference proteome</keyword>
<evidence type="ECO:0000313" key="3">
    <source>
        <dbReference type="EMBL" id="QEE17983.1"/>
    </source>
</evidence>
<proteinExistence type="predicted"/>
<dbReference type="Gene3D" id="1.20.58.1030">
    <property type="match status" value="1"/>
</dbReference>
<dbReference type="Proteomes" id="UP000321408">
    <property type="component" value="Chromosome"/>
</dbReference>
<dbReference type="EMBL" id="CP042905">
    <property type="protein sequence ID" value="QEE17983.1"/>
    <property type="molecule type" value="Genomic_DNA"/>
</dbReference>
<feature type="coiled-coil region" evidence="1">
    <location>
        <begin position="35"/>
        <end position="65"/>
    </location>
</feature>
<sequence length="241" mass="28280">MDKTQEEIYMFLFRVWKIEATSNKIGIIKDKENFLKEIQFLISKIKETIEKSEKKEKVIQRIQEKTLENILYMVKDFYDIRSEKILKLCRSLQKIDELILFPVEQDYYKQLFAAFKGDSKTKKFLLASIENNHSIPNKIIDEKGISHNKIDQINSNSIEIVESNELAIIEENTEIKTNQRVKKNKDIEYILIRFTKNIPALVGKDLKIYGPFQKEDIVHLPTQNASILIEEEAAIKINPES</sequence>
<dbReference type="OrthoDB" id="82417at2157"/>
<protein>
    <recommendedName>
        <fullName evidence="2">Gins51 C-terminal domain-containing protein</fullName>
    </recommendedName>
</protein>
<dbReference type="RefSeq" id="WP_147664859.1">
    <property type="nucleotide sequence ID" value="NZ_CP042905.2"/>
</dbReference>
<dbReference type="CDD" id="cd21695">
    <property type="entry name" value="GINS_B_archaea_Gins51"/>
    <property type="match status" value="1"/>
</dbReference>
<dbReference type="InterPro" id="IPR054314">
    <property type="entry name" value="Gins51_C"/>
</dbReference>
<keyword evidence="1" id="KW-0175">Coiled coil</keyword>
<reference evidence="3 4" key="2">
    <citation type="journal article" date="2024" name="Int. J. Syst. Evol. Microbiol.">
        <title>Promethearchaeum syntrophicum gen. nov., sp. nov., an anaerobic, obligately syntrophic archaeon, the first isolate of the lineage 'Asgard' archaea, and proposal of the new archaeal phylum Promethearchaeota phyl. nov. and kingdom Promethearchaeati regn. nov.</title>
        <authorList>
            <person name="Imachi H."/>
            <person name="Nobu M.K."/>
            <person name="Kato S."/>
            <person name="Takaki Y."/>
            <person name="Miyazaki M."/>
            <person name="Miyata M."/>
            <person name="Ogawara M."/>
            <person name="Saito Y."/>
            <person name="Sakai S."/>
            <person name="Tahara Y.O."/>
            <person name="Takano Y."/>
            <person name="Tasumi E."/>
            <person name="Uematsu K."/>
            <person name="Yoshimura T."/>
            <person name="Itoh T."/>
            <person name="Ohkuma M."/>
            <person name="Takai K."/>
        </authorList>
    </citation>
    <scope>NUCLEOTIDE SEQUENCE [LARGE SCALE GENOMIC DNA]</scope>
    <source>
        <strain evidence="3 4">MK-D1</strain>
    </source>
</reference>
<dbReference type="AlphaFoldDB" id="A0A5B9DGX8"/>
<organism evidence="3 4">
    <name type="scientific">Promethearchaeum syntrophicum</name>
    <dbReference type="NCBI Taxonomy" id="2594042"/>
    <lineage>
        <taxon>Archaea</taxon>
        <taxon>Promethearchaeati</taxon>
        <taxon>Promethearchaeota</taxon>
        <taxon>Promethearchaeia</taxon>
        <taxon>Promethearchaeales</taxon>
        <taxon>Promethearchaeaceae</taxon>
        <taxon>Promethearchaeum</taxon>
    </lineage>
</organism>
<accession>A0A5B9DGX8</accession>
<evidence type="ECO:0000259" key="2">
    <source>
        <dbReference type="Pfam" id="PF22090"/>
    </source>
</evidence>
<reference evidence="3 4" key="1">
    <citation type="journal article" date="2020" name="Nature">
        <title>Isolation of an archaeon at the prokaryote-eukaryote interface.</title>
        <authorList>
            <person name="Imachi H."/>
            <person name="Nobu M.K."/>
            <person name="Nakahara N."/>
            <person name="Morono Y."/>
            <person name="Ogawara M."/>
            <person name="Takaki Y."/>
            <person name="Takano Y."/>
            <person name="Uematsu K."/>
            <person name="Ikuta T."/>
            <person name="Ito M."/>
            <person name="Matsui Y."/>
            <person name="Miyazaki M."/>
            <person name="Murata K."/>
            <person name="Saito Y."/>
            <person name="Sakai S."/>
            <person name="Song C."/>
            <person name="Tasumi E."/>
            <person name="Yamanaka Y."/>
            <person name="Yamaguchi T."/>
            <person name="Kamagata Y."/>
            <person name="Tamaki H."/>
            <person name="Takai K."/>
        </authorList>
    </citation>
    <scope>NUCLEOTIDE SEQUENCE [LARGE SCALE GENOMIC DNA]</scope>
    <source>
        <strain evidence="3 4">MK-D1</strain>
    </source>
</reference>